<dbReference type="Proteomes" id="UP000471640">
    <property type="component" value="Unassembled WGS sequence"/>
</dbReference>
<keyword evidence="2" id="KW-1185">Reference proteome</keyword>
<protein>
    <submittedName>
        <fullName evidence="1">Uncharacterized protein</fullName>
    </submittedName>
</protein>
<dbReference type="EMBL" id="JAAIJR010000020">
    <property type="protein sequence ID" value="NEX20021.1"/>
    <property type="molecule type" value="Genomic_DNA"/>
</dbReference>
<evidence type="ECO:0000313" key="2">
    <source>
        <dbReference type="Proteomes" id="UP000471640"/>
    </source>
</evidence>
<reference evidence="1 2" key="2">
    <citation type="submission" date="2020-02" db="EMBL/GenBank/DDBJ databases">
        <title>Genome sequences of Thiorhodococcus mannitoliphagus and Thiorhodococcus minor, purple sulfur photosynthetic bacteria in the gammaproteobacterial family, Chromatiaceae.</title>
        <authorList>
            <person name="Aviles F.A."/>
            <person name="Meyer T.E."/>
            <person name="Kyndt J.A."/>
        </authorList>
    </citation>
    <scope>NUCLEOTIDE SEQUENCE [LARGE SCALE GENOMIC DNA]</scope>
    <source>
        <strain evidence="1 2">DSM 18266</strain>
    </source>
</reference>
<comment type="caution">
    <text evidence="1">The sequence shown here is derived from an EMBL/GenBank/DDBJ whole genome shotgun (WGS) entry which is preliminary data.</text>
</comment>
<gene>
    <name evidence="1" type="ORF">G3480_06780</name>
</gene>
<accession>A0A6P1DSW0</accession>
<proteinExistence type="predicted"/>
<sequence length="320" mass="35898">MVKTASTQQPALVAGLELRVAQACQSLEVAEGIEPVIAAIQAELPDVEVRHAMTRAGWHRLGGVVDLDGNRIAHNITEWAEAESGGDIDELLIKLSDVQYFATRLNGRTHYLVAQTGSQAADYIQIEVEQLQEVLDRTISDPDWFPDSIADFVDPIDFPRLEHEPIGAPRLLFRRLVRVSDLIASPDAGPKLPRFFDDWDRSSAAESEGFCHHWLLSIREYQDRDGDGHLSAKPVPITPTAVPELPDAEVARGVKLANQIHGFDREMGYPFAWYFHMLTNRKVSHQLAEAVHAELMGAYDYLPARDLKVLREWYQSPYGL</sequence>
<name>A0A6P1DSW0_9GAMM</name>
<reference evidence="2" key="1">
    <citation type="journal article" date="2020" name="Microbiol. Resour. Announc.">
        <title>Draft Genome Sequences of Thiorhodococcus mannitoliphagus and Thiorhodococcus minor, Purple Sulfur Photosynthetic Bacteria in the Gammaproteobacterial Family Chromatiaceae.</title>
        <authorList>
            <person name="Aviles F.A."/>
            <person name="Meyer T.E."/>
            <person name="Kyndt J.A."/>
        </authorList>
    </citation>
    <scope>NUCLEOTIDE SEQUENCE [LARGE SCALE GENOMIC DNA]</scope>
    <source>
        <strain evidence="2">DSM 18266</strain>
    </source>
</reference>
<evidence type="ECO:0000313" key="1">
    <source>
        <dbReference type="EMBL" id="NEX20021.1"/>
    </source>
</evidence>
<organism evidence="1 2">
    <name type="scientific">Thiorhodococcus mannitoliphagus</name>
    <dbReference type="NCBI Taxonomy" id="329406"/>
    <lineage>
        <taxon>Bacteria</taxon>
        <taxon>Pseudomonadati</taxon>
        <taxon>Pseudomonadota</taxon>
        <taxon>Gammaproteobacteria</taxon>
        <taxon>Chromatiales</taxon>
        <taxon>Chromatiaceae</taxon>
        <taxon>Thiorhodococcus</taxon>
    </lineage>
</organism>
<dbReference type="AlphaFoldDB" id="A0A6P1DSW0"/>
<dbReference type="RefSeq" id="WP_164653004.1">
    <property type="nucleotide sequence ID" value="NZ_JAAIJR010000020.1"/>
</dbReference>